<dbReference type="EMBL" id="JAJFZV010000018">
    <property type="protein sequence ID" value="MCC3299402.1"/>
    <property type="molecule type" value="Genomic_DNA"/>
</dbReference>
<evidence type="ECO:0000313" key="2">
    <source>
        <dbReference type="EMBL" id="MCC3299402.1"/>
    </source>
</evidence>
<feature type="domain" description="ATP-grasp" evidence="1">
    <location>
        <begin position="78"/>
        <end position="256"/>
    </location>
</feature>
<dbReference type="RefSeq" id="WP_227897389.1">
    <property type="nucleotide sequence ID" value="NZ_CP099467.1"/>
</dbReference>
<proteinExistence type="predicted"/>
<dbReference type="Proteomes" id="UP001139158">
    <property type="component" value="Unassembled WGS sequence"/>
</dbReference>
<comment type="caution">
    <text evidence="2">The sequence shown here is derived from an EMBL/GenBank/DDBJ whole genome shotgun (WGS) entry which is preliminary data.</text>
</comment>
<name>A0A9X1MHE3_9MICC</name>
<accession>A0A9X1MHE3</accession>
<gene>
    <name evidence="2" type="ORF">LJ757_16540</name>
</gene>
<protein>
    <submittedName>
        <fullName evidence="2">ATP-grasp domain-containing protein</fullName>
    </submittedName>
</protein>
<organism evidence="2 3">
    <name type="scientific">Arthrobacter caoxuetaonis</name>
    <dbReference type="NCBI Taxonomy" id="2886935"/>
    <lineage>
        <taxon>Bacteria</taxon>
        <taxon>Bacillati</taxon>
        <taxon>Actinomycetota</taxon>
        <taxon>Actinomycetes</taxon>
        <taxon>Micrococcales</taxon>
        <taxon>Micrococcaceae</taxon>
        <taxon>Arthrobacter</taxon>
    </lineage>
</organism>
<dbReference type="InterPro" id="IPR041261">
    <property type="entry name" value="R2K_2"/>
</dbReference>
<dbReference type="Pfam" id="PF18299">
    <property type="entry name" value="R2K_2"/>
    <property type="match status" value="1"/>
</dbReference>
<evidence type="ECO:0000313" key="3">
    <source>
        <dbReference type="Proteomes" id="UP001139158"/>
    </source>
</evidence>
<sequence length="291" mass="31516">MQHYDHLTVVSSSSWVSRDLASADTFEIRATVGLDIPAMDGTALWCSGSWAMRLLKSGRSHPFLSAGPDWLSRVPERFLRRRVWTGTLDALEGAHGPHKAFYKLSEHKHALAPAGPAEGPQAFLEMVSAAFGHPGLQDGGGAGVGGLHCTWSELMDYRREYRCFIAHGKVTAASEYIRRVPGIHGADVEITWDAYTHGGYPDTAEAAAFAQEVADAMGADQPPGYSLDVGTDAAGNYSVIEANAAWSSGIYNAPRAGVIESLLASQEPGYDDWLWRPDELFFSRSRPLPAP</sequence>
<keyword evidence="3" id="KW-1185">Reference proteome</keyword>
<reference evidence="2" key="1">
    <citation type="submission" date="2021-10" db="EMBL/GenBank/DDBJ databases">
        <title>Novel species in genus Arthrobacter.</title>
        <authorList>
            <person name="Liu Y."/>
        </authorList>
    </citation>
    <scope>NUCLEOTIDE SEQUENCE</scope>
    <source>
        <strain evidence="2">Zg-Y453</strain>
    </source>
</reference>
<evidence type="ECO:0000259" key="1">
    <source>
        <dbReference type="Pfam" id="PF18299"/>
    </source>
</evidence>
<dbReference type="AlphaFoldDB" id="A0A9X1MHE3"/>